<evidence type="ECO:0000256" key="5">
    <source>
        <dbReference type="SAM" id="Coils"/>
    </source>
</evidence>
<dbReference type="SMART" id="SM00937">
    <property type="entry name" value="PCRF"/>
    <property type="match status" value="1"/>
</dbReference>
<keyword evidence="4" id="KW-0648">Protein biosynthesis</keyword>
<dbReference type="AlphaFoldDB" id="A0A0G0CWW4"/>
<accession>A0A0G0CWW4</accession>
<gene>
    <name evidence="7" type="ORF">UR47_C0001G0066</name>
</gene>
<dbReference type="PANTHER" id="PTHR43804">
    <property type="entry name" value="LD18447P"/>
    <property type="match status" value="1"/>
</dbReference>
<sequence>MILSIGMDIQMLKTNYQIEEIKTKKEALESKMSNIHNGENMSQLSSDLNYYSQLYFHTQSIQNSIKKYEEAENILKESNDKELIELANQEIEDVEEKIKEEEESIKKLKIEREFTDVDDNRSAILEIRAGAGGDEASLFAAELFNMYKNFALKNGWEIQIIDSSVTEGGGYKEVIAHINGKNVFKKLKYESGVHRVQRVPVTESSGRIHTSTASVAILPEAKEIDIQINPEDIRIDVMRASGAGGQCVNRTDSAVRITHFETGIVVSCQETKHQAQNKEKAMALLRSRLYEKKRQEEADKRSNMRSSQIGGGMRAEKIRTYNFPQNRITDHRVKKSWHNIEEVLSGDLEKLTNDVIDGIQLELLKNEK</sequence>
<dbReference type="PANTHER" id="PTHR43804:SF7">
    <property type="entry name" value="LD18447P"/>
    <property type="match status" value="1"/>
</dbReference>
<dbReference type="EMBL" id="LBPI01000001">
    <property type="protein sequence ID" value="KKP55505.1"/>
    <property type="molecule type" value="Genomic_DNA"/>
</dbReference>
<evidence type="ECO:0000256" key="3">
    <source>
        <dbReference type="ARBA" id="ARBA00022481"/>
    </source>
</evidence>
<evidence type="ECO:0000313" key="7">
    <source>
        <dbReference type="EMBL" id="KKP55505.1"/>
    </source>
</evidence>
<dbReference type="Gene3D" id="6.10.140.1950">
    <property type="match status" value="1"/>
</dbReference>
<dbReference type="InterPro" id="IPR000352">
    <property type="entry name" value="Pep_chain_release_fac_I"/>
</dbReference>
<dbReference type="SUPFAM" id="SSF75620">
    <property type="entry name" value="Release factor"/>
    <property type="match status" value="1"/>
</dbReference>
<evidence type="ECO:0000259" key="6">
    <source>
        <dbReference type="PROSITE" id="PS00745"/>
    </source>
</evidence>
<dbReference type="Pfam" id="PF03462">
    <property type="entry name" value="PCRF"/>
    <property type="match status" value="1"/>
</dbReference>
<dbReference type="PROSITE" id="PS00745">
    <property type="entry name" value="RF_PROK_I"/>
    <property type="match status" value="1"/>
</dbReference>
<feature type="coiled-coil region" evidence="5">
    <location>
        <begin position="61"/>
        <end position="118"/>
    </location>
</feature>
<keyword evidence="3" id="KW-0488">Methylation</keyword>
<organism evidence="7 8">
    <name type="scientific">candidate division WS6 bacterium GW2011_GWB1_33_6</name>
    <dbReference type="NCBI Taxonomy" id="1619088"/>
    <lineage>
        <taxon>Bacteria</taxon>
        <taxon>Candidatus Dojkabacteria</taxon>
    </lineage>
</organism>
<comment type="caution">
    <text evidence="7">The sequence shown here is derived from an EMBL/GenBank/DDBJ whole genome shotgun (WGS) entry which is preliminary data.</text>
</comment>
<dbReference type="InterPro" id="IPR050057">
    <property type="entry name" value="Prokaryotic/Mito_RF"/>
</dbReference>
<reference evidence="7 8" key="1">
    <citation type="journal article" date="2015" name="Nature">
        <title>rRNA introns, odd ribosomes, and small enigmatic genomes across a large radiation of phyla.</title>
        <authorList>
            <person name="Brown C.T."/>
            <person name="Hug L.A."/>
            <person name="Thomas B.C."/>
            <person name="Sharon I."/>
            <person name="Castelle C.J."/>
            <person name="Singh A."/>
            <person name="Wilkins M.J."/>
            <person name="Williams K.H."/>
            <person name="Banfield J.F."/>
        </authorList>
    </citation>
    <scope>NUCLEOTIDE SEQUENCE [LARGE SCALE GENOMIC DNA]</scope>
</reference>
<dbReference type="Pfam" id="PF00472">
    <property type="entry name" value="RF-1"/>
    <property type="match status" value="1"/>
</dbReference>
<evidence type="ECO:0000256" key="1">
    <source>
        <dbReference type="ARBA" id="ARBA00002986"/>
    </source>
</evidence>
<protein>
    <submittedName>
        <fullName evidence="7">Peptide chain release factor 1</fullName>
    </submittedName>
</protein>
<dbReference type="InterPro" id="IPR045853">
    <property type="entry name" value="Pep_chain_release_fac_I_sf"/>
</dbReference>
<dbReference type="Gene3D" id="3.30.70.1660">
    <property type="match status" value="1"/>
</dbReference>
<dbReference type="GO" id="GO:0003747">
    <property type="term" value="F:translation release factor activity"/>
    <property type="evidence" value="ECO:0007669"/>
    <property type="project" value="InterPro"/>
</dbReference>
<evidence type="ECO:0000256" key="4">
    <source>
        <dbReference type="ARBA" id="ARBA00022917"/>
    </source>
</evidence>
<comment type="similarity">
    <text evidence="2">Belongs to the prokaryotic/mitochondrial release factor family.</text>
</comment>
<dbReference type="PATRIC" id="fig|1619088.3.peg.66"/>
<dbReference type="NCBIfam" id="NF001859">
    <property type="entry name" value="PRK00591.1"/>
    <property type="match status" value="1"/>
</dbReference>
<dbReference type="Gene3D" id="3.30.160.20">
    <property type="match status" value="1"/>
</dbReference>
<feature type="domain" description="Prokaryotic-type class I peptide chain release factors" evidence="6">
    <location>
        <begin position="239"/>
        <end position="255"/>
    </location>
</feature>
<dbReference type="InterPro" id="IPR005139">
    <property type="entry name" value="PCRF"/>
</dbReference>
<name>A0A0G0CWW4_9BACT</name>
<comment type="function">
    <text evidence="1">Peptide chain release factor 1 directs the termination of translation in response to the peptide chain termination codons UAG and UAA.</text>
</comment>
<evidence type="ECO:0000256" key="2">
    <source>
        <dbReference type="ARBA" id="ARBA00010835"/>
    </source>
</evidence>
<dbReference type="FunFam" id="3.30.70.1660:FF:000002">
    <property type="entry name" value="Peptide chain release factor 1"/>
    <property type="match status" value="1"/>
</dbReference>
<keyword evidence="5" id="KW-0175">Coiled coil</keyword>
<evidence type="ECO:0000313" key="8">
    <source>
        <dbReference type="Proteomes" id="UP000034488"/>
    </source>
</evidence>
<proteinExistence type="inferred from homology"/>
<dbReference type="FunFam" id="3.30.160.20:FF:000004">
    <property type="entry name" value="Peptide chain release factor 1"/>
    <property type="match status" value="1"/>
</dbReference>
<dbReference type="Proteomes" id="UP000034488">
    <property type="component" value="Unassembled WGS sequence"/>
</dbReference>
<dbReference type="GO" id="GO:0005737">
    <property type="term" value="C:cytoplasm"/>
    <property type="evidence" value="ECO:0007669"/>
    <property type="project" value="UniProtKB-ARBA"/>
</dbReference>